<dbReference type="Pfam" id="PF00884">
    <property type="entry name" value="Sulfatase"/>
    <property type="match status" value="1"/>
</dbReference>
<dbReference type="GO" id="GO:0004065">
    <property type="term" value="F:arylsulfatase activity"/>
    <property type="evidence" value="ECO:0007669"/>
    <property type="project" value="UniProtKB-EC"/>
</dbReference>
<reference evidence="7 8" key="1">
    <citation type="submission" date="2020-07" db="EMBL/GenBank/DDBJ databases">
        <title>Sequencing the genomes of 1000 actinobacteria strains.</title>
        <authorList>
            <person name="Klenk H.-P."/>
        </authorList>
    </citation>
    <scope>NUCLEOTIDE SEQUENCE [LARGE SCALE GENOMIC DNA]</scope>
    <source>
        <strain evidence="7 8">DSM 18248</strain>
    </source>
</reference>
<keyword evidence="8" id="KW-1185">Reference proteome</keyword>
<keyword evidence="2" id="KW-0479">Metal-binding</keyword>
<proteinExistence type="inferred from homology"/>
<evidence type="ECO:0000256" key="4">
    <source>
        <dbReference type="ARBA" id="ARBA00022837"/>
    </source>
</evidence>
<dbReference type="InterPro" id="IPR000917">
    <property type="entry name" value="Sulfatase_N"/>
</dbReference>
<dbReference type="SUPFAM" id="SSF53649">
    <property type="entry name" value="Alkaline phosphatase-like"/>
    <property type="match status" value="1"/>
</dbReference>
<dbReference type="Gene3D" id="3.40.720.10">
    <property type="entry name" value="Alkaline Phosphatase, subunit A"/>
    <property type="match status" value="1"/>
</dbReference>
<dbReference type="CDD" id="cd16025">
    <property type="entry name" value="PAS_like"/>
    <property type="match status" value="1"/>
</dbReference>
<dbReference type="EC" id="3.1.6.1" evidence="7"/>
<keyword evidence="3 7" id="KW-0378">Hydrolase</keyword>
<comment type="caution">
    <text evidence="7">The sequence shown here is derived from an EMBL/GenBank/DDBJ whole genome shotgun (WGS) entry which is preliminary data.</text>
</comment>
<sequence>MSPLPPQHVVDSALDSQSRPVPYPRPAPGAPNVLMIVLDDVGFAQLGCFGSGISTPRIDEVAQQGLRYQRFHVTAVCSSTRAALLTGRNHHAVGMGVTEEAALGFPGYTGRLPRSAATLARVLRDTGYNTMAVGKWHLVPRTETSAAGPFERWPLGVGFEKYYGFLGSETSQWAPELVRDNHHVDPPATPEEGYHLTEDLVDETIRMIQDQQQATTRKPFFAYLATGAAHAPHQVAPEWVEPYRGAFDHGWEAYREEVFARQAAAGVVPEDTVLTPRPAWVPEWSTLSADQQRLYARYMEVFAGFMSHTDHHLGRLFDFLEEIGVAEDTVVMILSDNGASAEGGPTGTPNEAAGWIGLQPDEETALGQIEDLGGHDASNHYPWGWAWAGNTPLRLWKRYSWLGGVRAPLVLRWPSAVPDPGAVRGQFTHAVDLFPTIIEAAGATVPDAVDGVDQQPVDGTSFLASLRDGDAAEHRRMQYFEMMGSRSLYLDGWKAVTDHVANQFGEREHLTGSFDHATDTWSLFDLRTDFSEHHDLAAEHPDLVRRMEGLWWAEAGRNQVLPLFEFPNSMLHLHPGEFPPPPEATYRPGGSPVIEPMLPAAGGGFSLRAHLDVPDAHAEGVLAAIGDSQGGWGLYLLDGRPTACFALLDHTDRVQSEVAVGPGSHVVGLDFRPADADGPQRLDLSIDEEVVATGTVRGTFFLPQLSSAAVGLTIGHDRGLPLCSDYATPFPFTGDLDRVVMRSGAAATFEVPTEEKRVRAAMSGD</sequence>
<dbReference type="InterPro" id="IPR024607">
    <property type="entry name" value="Sulfatase_CS"/>
</dbReference>
<accession>A0A7Y9YHM5</accession>
<evidence type="ECO:0000256" key="5">
    <source>
        <dbReference type="SAM" id="MobiDB-lite"/>
    </source>
</evidence>
<organism evidence="7 8">
    <name type="scientific">Nocardioides marinus</name>
    <dbReference type="NCBI Taxonomy" id="374514"/>
    <lineage>
        <taxon>Bacteria</taxon>
        <taxon>Bacillati</taxon>
        <taxon>Actinomycetota</taxon>
        <taxon>Actinomycetes</taxon>
        <taxon>Propionibacteriales</taxon>
        <taxon>Nocardioidaceae</taxon>
        <taxon>Nocardioides</taxon>
    </lineage>
</organism>
<evidence type="ECO:0000256" key="3">
    <source>
        <dbReference type="ARBA" id="ARBA00022801"/>
    </source>
</evidence>
<dbReference type="PANTHER" id="PTHR42693">
    <property type="entry name" value="ARYLSULFATASE FAMILY MEMBER"/>
    <property type="match status" value="1"/>
</dbReference>
<evidence type="ECO:0000256" key="1">
    <source>
        <dbReference type="ARBA" id="ARBA00008779"/>
    </source>
</evidence>
<feature type="region of interest" description="Disordered" evidence="5">
    <location>
        <begin position="1"/>
        <end position="25"/>
    </location>
</feature>
<dbReference type="EMBL" id="JACBZI010000001">
    <property type="protein sequence ID" value="NYI11397.1"/>
    <property type="molecule type" value="Genomic_DNA"/>
</dbReference>
<evidence type="ECO:0000313" key="7">
    <source>
        <dbReference type="EMBL" id="NYI11397.1"/>
    </source>
</evidence>
<name>A0A7Y9YHM5_9ACTN</name>
<comment type="similarity">
    <text evidence="1">Belongs to the sulfatase family.</text>
</comment>
<dbReference type="InterPro" id="IPR017850">
    <property type="entry name" value="Alkaline_phosphatase_core_sf"/>
</dbReference>
<dbReference type="InterPro" id="IPR050738">
    <property type="entry name" value="Sulfatase"/>
</dbReference>
<evidence type="ECO:0000313" key="8">
    <source>
        <dbReference type="Proteomes" id="UP000537326"/>
    </source>
</evidence>
<dbReference type="PROSITE" id="PS00149">
    <property type="entry name" value="SULFATASE_2"/>
    <property type="match status" value="1"/>
</dbReference>
<dbReference type="RefSeq" id="WP_179532091.1">
    <property type="nucleotide sequence ID" value="NZ_BAAAPP010000008.1"/>
</dbReference>
<dbReference type="Gene3D" id="3.30.1120.10">
    <property type="match status" value="1"/>
</dbReference>
<evidence type="ECO:0000256" key="2">
    <source>
        <dbReference type="ARBA" id="ARBA00022723"/>
    </source>
</evidence>
<gene>
    <name evidence="7" type="ORF">BKA05_002912</name>
</gene>
<evidence type="ECO:0000259" key="6">
    <source>
        <dbReference type="Pfam" id="PF00884"/>
    </source>
</evidence>
<protein>
    <submittedName>
        <fullName evidence="7">Arylsulfatase</fullName>
        <ecNumber evidence="7">3.1.6.1</ecNumber>
    </submittedName>
</protein>
<dbReference type="GO" id="GO:0046872">
    <property type="term" value="F:metal ion binding"/>
    <property type="evidence" value="ECO:0007669"/>
    <property type="project" value="UniProtKB-KW"/>
</dbReference>
<keyword evidence="4" id="KW-0106">Calcium</keyword>
<feature type="domain" description="Sulfatase N-terminal" evidence="6">
    <location>
        <begin position="31"/>
        <end position="443"/>
    </location>
</feature>
<dbReference type="Proteomes" id="UP000537326">
    <property type="component" value="Unassembled WGS sequence"/>
</dbReference>
<dbReference type="AlphaFoldDB" id="A0A7Y9YHM5"/>